<dbReference type="AlphaFoldDB" id="A0A5E6TVK3"/>
<accession>A0A5E6TVK3</accession>
<name>A0A5E6TVK3_PSEFL</name>
<feature type="signal peptide" evidence="1">
    <location>
        <begin position="1"/>
        <end position="20"/>
    </location>
</feature>
<dbReference type="OrthoDB" id="5585636at2"/>
<dbReference type="RefSeq" id="WP_150581247.1">
    <property type="nucleotide sequence ID" value="NZ_CABVGX010000023.1"/>
</dbReference>
<sequence length="254" mass="25429" precursor="true">MKTSYWLAAACLAASASGYANGFKPVEIKDQELAELRGRYVMPGRIISFGVVMSTTWRNASGDMIGASGSMQIQAATVKPQFYVSTYTQSGNSQANSNAAVPSQGTGTIVGGAGLATAQGITQSVRAAGDGNTAANNVSIDVSESAVAPPVTAVPQGQVLASGQTITGSNSAGSIAVSSSGGGVQMAIAANNNQGTALQQVAAGGLLQNTRLLGNSNLVSNLTQLNVVLNNNGPSAGALDCNLSQLTALRSVGY</sequence>
<evidence type="ECO:0008006" key="4">
    <source>
        <dbReference type="Google" id="ProtNLM"/>
    </source>
</evidence>
<protein>
    <recommendedName>
        <fullName evidence="4">Fap system outer membrane protein</fullName>
    </recommendedName>
</protein>
<evidence type="ECO:0000313" key="3">
    <source>
        <dbReference type="Proteomes" id="UP000325607"/>
    </source>
</evidence>
<proteinExistence type="predicted"/>
<reference evidence="2 3" key="1">
    <citation type="submission" date="2019-09" db="EMBL/GenBank/DDBJ databases">
        <authorList>
            <person name="Chandra G."/>
            <person name="Truman W A."/>
        </authorList>
    </citation>
    <scope>NUCLEOTIDE SEQUENCE [LARGE SCALE GENOMIC DNA]</scope>
    <source>
        <strain evidence="2">PS645</strain>
    </source>
</reference>
<feature type="chain" id="PRO_5023046129" description="Fap system outer membrane protein" evidence="1">
    <location>
        <begin position="21"/>
        <end position="254"/>
    </location>
</feature>
<organism evidence="2 3">
    <name type="scientific">Pseudomonas fluorescens</name>
    <dbReference type="NCBI Taxonomy" id="294"/>
    <lineage>
        <taxon>Bacteria</taxon>
        <taxon>Pseudomonadati</taxon>
        <taxon>Pseudomonadota</taxon>
        <taxon>Gammaproteobacteria</taxon>
        <taxon>Pseudomonadales</taxon>
        <taxon>Pseudomonadaceae</taxon>
        <taxon>Pseudomonas</taxon>
    </lineage>
</organism>
<evidence type="ECO:0000313" key="2">
    <source>
        <dbReference type="EMBL" id="VVM97444.1"/>
    </source>
</evidence>
<gene>
    <name evidence="2" type="ORF">PS645_03113</name>
</gene>
<dbReference type="EMBL" id="CABVGX010000023">
    <property type="protein sequence ID" value="VVM97444.1"/>
    <property type="molecule type" value="Genomic_DNA"/>
</dbReference>
<evidence type="ECO:0000256" key="1">
    <source>
        <dbReference type="SAM" id="SignalP"/>
    </source>
</evidence>
<dbReference type="Proteomes" id="UP000325607">
    <property type="component" value="Unassembled WGS sequence"/>
</dbReference>
<keyword evidence="1" id="KW-0732">Signal</keyword>